<dbReference type="STRING" id="383372.Rcas_3268"/>
<name>A7NP24_ROSCS</name>
<dbReference type="PANTHER" id="PTHR11596:SF5">
    <property type="entry name" value="ALKALINE PHOSPHATASE"/>
    <property type="match status" value="1"/>
</dbReference>
<dbReference type="eggNOG" id="COG1785">
    <property type="taxonomic scope" value="Bacteria"/>
</dbReference>
<evidence type="ECO:0000256" key="4">
    <source>
        <dbReference type="SAM" id="SignalP"/>
    </source>
</evidence>
<dbReference type="SUPFAM" id="SSF53649">
    <property type="entry name" value="Alkaline phosphatase-like"/>
    <property type="match status" value="1"/>
</dbReference>
<dbReference type="PANTHER" id="PTHR11596">
    <property type="entry name" value="ALKALINE PHOSPHATASE"/>
    <property type="match status" value="1"/>
</dbReference>
<evidence type="ECO:0000256" key="1">
    <source>
        <dbReference type="ARBA" id="ARBA00022553"/>
    </source>
</evidence>
<keyword evidence="3" id="KW-0479">Metal-binding</keyword>
<dbReference type="EMBL" id="CP000804">
    <property type="protein sequence ID" value="ABU59320.1"/>
    <property type="molecule type" value="Genomic_DNA"/>
</dbReference>
<dbReference type="OrthoDB" id="9794455at2"/>
<dbReference type="Proteomes" id="UP000000263">
    <property type="component" value="Chromosome"/>
</dbReference>
<feature type="binding site" evidence="3">
    <location>
        <position position="401"/>
    </location>
    <ligand>
        <name>Zn(2+)</name>
        <dbReference type="ChEBI" id="CHEBI:29105"/>
        <label>2</label>
    </ligand>
</feature>
<keyword evidence="3" id="KW-0460">Magnesium</keyword>
<proteinExistence type="predicted"/>
<accession>A7NP24</accession>
<comment type="cofactor">
    <cofactor evidence="3">
        <name>Mg(2+)</name>
        <dbReference type="ChEBI" id="CHEBI:18420"/>
    </cofactor>
    <text evidence="3">Binds 1 Mg(2+) ion.</text>
</comment>
<feature type="signal peptide" evidence="4">
    <location>
        <begin position="1"/>
        <end position="25"/>
    </location>
</feature>
<feature type="binding site" evidence="3">
    <location>
        <position position="48"/>
    </location>
    <ligand>
        <name>Mg(2+)</name>
        <dbReference type="ChEBI" id="CHEBI:18420"/>
    </ligand>
</feature>
<dbReference type="GO" id="GO:0046872">
    <property type="term" value="F:metal ion binding"/>
    <property type="evidence" value="ECO:0007669"/>
    <property type="project" value="UniProtKB-KW"/>
</dbReference>
<evidence type="ECO:0000313" key="6">
    <source>
        <dbReference type="Proteomes" id="UP000000263"/>
    </source>
</evidence>
<feature type="binding site" evidence="3">
    <location>
        <position position="48"/>
    </location>
    <ligand>
        <name>Zn(2+)</name>
        <dbReference type="ChEBI" id="CHEBI:29105"/>
        <label>2</label>
    </ligand>
</feature>
<gene>
    <name evidence="5" type="ordered locus">Rcas_3268</name>
</gene>
<comment type="cofactor">
    <cofactor evidence="3">
        <name>Zn(2+)</name>
        <dbReference type="ChEBI" id="CHEBI:29105"/>
    </cofactor>
    <text evidence="3">Binds 2 Zn(2+) ions.</text>
</comment>
<dbReference type="InterPro" id="IPR017850">
    <property type="entry name" value="Alkaline_phosphatase_core_sf"/>
</dbReference>
<keyword evidence="1" id="KW-0597">Phosphoprotein</keyword>
<feature type="binding site" evidence="3">
    <location>
        <position position="359"/>
    </location>
    <ligand>
        <name>Zn(2+)</name>
        <dbReference type="ChEBI" id="CHEBI:29105"/>
        <label>2</label>
    </ligand>
</feature>
<reference evidence="5 6" key="1">
    <citation type="submission" date="2007-08" db="EMBL/GenBank/DDBJ databases">
        <title>Complete sequence of Roseiflexus castenholzii DSM 13941.</title>
        <authorList>
            <consortium name="US DOE Joint Genome Institute"/>
            <person name="Copeland A."/>
            <person name="Lucas S."/>
            <person name="Lapidus A."/>
            <person name="Barry K."/>
            <person name="Glavina del Rio T."/>
            <person name="Dalin E."/>
            <person name="Tice H."/>
            <person name="Pitluck S."/>
            <person name="Thompson L.S."/>
            <person name="Brettin T."/>
            <person name="Bruce D."/>
            <person name="Detter J.C."/>
            <person name="Han C."/>
            <person name="Tapia R."/>
            <person name="Schmutz J."/>
            <person name="Larimer F."/>
            <person name="Land M."/>
            <person name="Hauser L."/>
            <person name="Kyrpides N."/>
            <person name="Mikhailova N."/>
            <person name="Bryant D.A."/>
            <person name="Hanada S."/>
            <person name="Tsukatani Y."/>
            <person name="Richardson P."/>
        </authorList>
    </citation>
    <scope>NUCLEOTIDE SEQUENCE [LARGE SCALE GENOMIC DNA]</scope>
    <source>
        <strain evidence="6">DSM 13941 / HLO8</strain>
    </source>
</reference>
<keyword evidence="6" id="KW-1185">Reference proteome</keyword>
<dbReference type="AlphaFoldDB" id="A7NP24"/>
<evidence type="ECO:0000256" key="3">
    <source>
        <dbReference type="PIRSR" id="PIRSR601952-2"/>
    </source>
</evidence>
<dbReference type="RefSeq" id="WP_012121744.1">
    <property type="nucleotide sequence ID" value="NC_009767.1"/>
</dbReference>
<dbReference type="Gene3D" id="3.40.720.10">
    <property type="entry name" value="Alkaline Phosphatase, subunit A"/>
    <property type="match status" value="1"/>
</dbReference>
<feature type="binding site" evidence="3">
    <location>
        <position position="354"/>
    </location>
    <ligand>
        <name>Mg(2+)</name>
        <dbReference type="ChEBI" id="CHEBI:18420"/>
    </ligand>
</feature>
<keyword evidence="4" id="KW-0732">Signal</keyword>
<protein>
    <submittedName>
        <fullName evidence="5">Alkaline phosphatase</fullName>
    </submittedName>
</protein>
<dbReference type="Pfam" id="PF00245">
    <property type="entry name" value="Alk_phosphatase"/>
    <property type="match status" value="1"/>
</dbReference>
<evidence type="ECO:0000256" key="2">
    <source>
        <dbReference type="PIRSR" id="PIRSR601952-1"/>
    </source>
</evidence>
<dbReference type="HOGENOM" id="CLU_008539_6_1_0"/>
<dbReference type="KEGG" id="rca:Rcas_3268"/>
<feature type="chain" id="PRO_5002714157" evidence="4">
    <location>
        <begin position="26"/>
        <end position="524"/>
    </location>
</feature>
<dbReference type="InterPro" id="IPR001952">
    <property type="entry name" value="Alkaline_phosphatase"/>
</dbReference>
<dbReference type="GO" id="GO:0004035">
    <property type="term" value="F:alkaline phosphatase activity"/>
    <property type="evidence" value="ECO:0007669"/>
    <property type="project" value="TreeGrafter"/>
</dbReference>
<dbReference type="SMART" id="SM00098">
    <property type="entry name" value="alkPPc"/>
    <property type="match status" value="1"/>
</dbReference>
<sequence length="524" mass="56163">MFGGKRTLGLIGTIALLIATVSAVAAGTEIPELRGSSRTGNVIFIHPDGSGINHWAAARIYWYGPDALSPWDTLPEMAAYRGHMADILTGTSNGGATTHAFGYKVEGLGSFGKDGDGDAARSILALSSYPGSIMREAINHGHPVALVNDGDIAEPGTAAFVSEVGNRNLDNEIVRQILDGRPGFEGEQPPHIILAGGERFFLPAGTPQCAPEAVTLDCYVHRDPITGAGPSREDGRNLLREFEAKGYVIVRTRAEFEALRERVNSDRRYAPNVLGLFAADDIFNDVPEERLISAGLVDPSIDVNDKRTNLILFGSQPGTLGYNPPTAAEMTDLALTIIQRCARQAGKPFMMVVETESVDNFGNNDNAIGTLTGLKHANDVIEAAQRFQQRNRNTLILTAADSDAGGMQVGAWNPNQNVAGYNNNPTGVSAQNVSSPLDGRYGRNSPPFLSEPDAYGKRMAFAVSWVGTPDVSGGILSRAQGLNSAELRRTFRGRFDNTDVYRLMYLTLFGTALPSSIGQTAPNR</sequence>
<organism evidence="5 6">
    <name type="scientific">Roseiflexus castenholzii (strain DSM 13941 / HLO8)</name>
    <dbReference type="NCBI Taxonomy" id="383372"/>
    <lineage>
        <taxon>Bacteria</taxon>
        <taxon>Bacillati</taxon>
        <taxon>Chloroflexota</taxon>
        <taxon>Chloroflexia</taxon>
        <taxon>Chloroflexales</taxon>
        <taxon>Roseiflexineae</taxon>
        <taxon>Roseiflexaceae</taxon>
        <taxon>Roseiflexus</taxon>
    </lineage>
</organism>
<evidence type="ECO:0000313" key="5">
    <source>
        <dbReference type="EMBL" id="ABU59320.1"/>
    </source>
</evidence>
<feature type="active site" description="Phosphoserine intermediate" evidence="2">
    <location>
        <position position="92"/>
    </location>
</feature>
<keyword evidence="3" id="KW-0862">Zinc</keyword>